<dbReference type="Pfam" id="PF08845">
    <property type="entry name" value="SymE_toxin"/>
    <property type="match status" value="1"/>
</dbReference>
<organism evidence="2 3">
    <name type="scientific">Enterobacter soli</name>
    <dbReference type="NCBI Taxonomy" id="885040"/>
    <lineage>
        <taxon>Bacteria</taxon>
        <taxon>Pseudomonadati</taxon>
        <taxon>Pseudomonadota</taxon>
        <taxon>Gammaproteobacteria</taxon>
        <taxon>Enterobacterales</taxon>
        <taxon>Enterobacteriaceae</taxon>
        <taxon>Enterobacter</taxon>
    </lineage>
</organism>
<evidence type="ECO:0000259" key="1">
    <source>
        <dbReference type="Pfam" id="PF08845"/>
    </source>
</evidence>
<dbReference type="EMBL" id="JAVDKS010000008">
    <property type="protein sequence ID" value="MDQ2258193.1"/>
    <property type="molecule type" value="Genomic_DNA"/>
</dbReference>
<dbReference type="GO" id="GO:0016070">
    <property type="term" value="P:RNA metabolic process"/>
    <property type="evidence" value="ECO:0007669"/>
    <property type="project" value="InterPro"/>
</dbReference>
<dbReference type="GO" id="GO:0016788">
    <property type="term" value="F:hydrolase activity, acting on ester bonds"/>
    <property type="evidence" value="ECO:0007669"/>
    <property type="project" value="InterPro"/>
</dbReference>
<evidence type="ECO:0000313" key="2">
    <source>
        <dbReference type="EMBL" id="MDQ2258193.1"/>
    </source>
</evidence>
<proteinExistence type="predicted"/>
<dbReference type="InterPro" id="IPR014944">
    <property type="entry name" value="Toxin_SymE-like"/>
</dbReference>
<accession>A0AAW8HBI7</accession>
<keyword evidence="3" id="KW-1185">Reference proteome</keyword>
<name>A0AAW8HBI7_9ENTR</name>
<feature type="domain" description="Toxin SymE-like" evidence="1">
    <location>
        <begin position="16"/>
        <end position="64"/>
    </location>
</feature>
<protein>
    <submittedName>
        <fullName evidence="2">SymE family type I addiction module toxin</fullName>
    </submittedName>
</protein>
<dbReference type="GO" id="GO:0005737">
    <property type="term" value="C:cytoplasm"/>
    <property type="evidence" value="ECO:0007669"/>
    <property type="project" value="InterPro"/>
</dbReference>
<reference evidence="2 3" key="1">
    <citation type="submission" date="2023-08" db="EMBL/GenBank/DDBJ databases">
        <authorList>
            <person name="Dale J."/>
        </authorList>
    </citation>
    <scope>NUCLEOTIDE SEQUENCE [LARGE SCALE GENOMIC DNA]</scope>
    <source>
        <strain evidence="2 3">2023EL-00788</strain>
    </source>
</reference>
<gene>
    <name evidence="2" type="ORF">RBJ67_18845</name>
</gene>
<evidence type="ECO:0000313" key="3">
    <source>
        <dbReference type="Proteomes" id="UP001225042"/>
    </source>
</evidence>
<sequence>MADLHSTPDTDETGTERSLIVGYRPKVHDKSTPNIILSGKWLRAAGFETGHQVTVKVMKGCIVLMAYSENEQKLLDDYKQAQAKLTEIQGALAH</sequence>
<dbReference type="Proteomes" id="UP001225042">
    <property type="component" value="Unassembled WGS sequence"/>
</dbReference>
<dbReference type="AlphaFoldDB" id="A0AAW8HBI7"/>
<dbReference type="RefSeq" id="WP_306684162.1">
    <property type="nucleotide sequence ID" value="NZ_JAVDKR010000009.1"/>
</dbReference>
<comment type="caution">
    <text evidence="2">The sequence shown here is derived from an EMBL/GenBank/DDBJ whole genome shotgun (WGS) entry which is preliminary data.</text>
</comment>
<dbReference type="GO" id="GO:0003723">
    <property type="term" value="F:RNA binding"/>
    <property type="evidence" value="ECO:0007669"/>
    <property type="project" value="InterPro"/>
</dbReference>